<reference evidence="7 8" key="1">
    <citation type="submission" date="2013-08" db="EMBL/GenBank/DDBJ databases">
        <authorList>
            <person name="Durkin A.S."/>
            <person name="Haft D.R."/>
            <person name="McCorrison J."/>
            <person name="Torralba M."/>
            <person name="Gillis M."/>
            <person name="Haft D.H."/>
            <person name="Methe B."/>
            <person name="Sutton G."/>
            <person name="Nelson K.E."/>
        </authorList>
    </citation>
    <scope>NUCLEOTIDE SEQUENCE [LARGE SCALE GENOMIC DNA]</scope>
    <source>
        <strain evidence="7 8">F0195</strain>
    </source>
</reference>
<dbReference type="PANTHER" id="PTHR31645:SF0">
    <property type="entry name" value="OLIGOPEPTIDE TRANSPORTER YGL114W-RELATED"/>
    <property type="match status" value="1"/>
</dbReference>
<keyword evidence="2" id="KW-0813">Transport</keyword>
<feature type="transmembrane region" description="Helical" evidence="6">
    <location>
        <begin position="408"/>
        <end position="435"/>
    </location>
</feature>
<proteinExistence type="predicted"/>
<evidence type="ECO:0000256" key="6">
    <source>
        <dbReference type="SAM" id="Phobius"/>
    </source>
</evidence>
<comment type="subcellular location">
    <subcellularLocation>
        <location evidence="1">Membrane</location>
        <topology evidence="1">Multi-pass membrane protein</topology>
    </subcellularLocation>
</comment>
<dbReference type="GO" id="GO:0016020">
    <property type="term" value="C:membrane"/>
    <property type="evidence" value="ECO:0007669"/>
    <property type="project" value="UniProtKB-SubCell"/>
</dbReference>
<dbReference type="eggNOG" id="COG1297">
    <property type="taxonomic scope" value="Bacteria"/>
</dbReference>
<dbReference type="RefSeq" id="WP_021725201.1">
    <property type="nucleotide sequence ID" value="NZ_AWEZ01000016.1"/>
</dbReference>
<keyword evidence="4 6" id="KW-1133">Transmembrane helix</keyword>
<dbReference type="PROSITE" id="PS51257">
    <property type="entry name" value="PROKAR_LIPOPROTEIN"/>
    <property type="match status" value="1"/>
</dbReference>
<evidence type="ECO:0000256" key="1">
    <source>
        <dbReference type="ARBA" id="ARBA00004141"/>
    </source>
</evidence>
<feature type="transmembrane region" description="Helical" evidence="6">
    <location>
        <begin position="206"/>
        <end position="229"/>
    </location>
</feature>
<name>U2TV04_9ACTN</name>
<gene>
    <name evidence="7" type="ORF">HMPREF1316_2184</name>
</gene>
<dbReference type="Proteomes" id="UP000016638">
    <property type="component" value="Unassembled WGS sequence"/>
</dbReference>
<dbReference type="InterPro" id="IPR004813">
    <property type="entry name" value="OPT"/>
</dbReference>
<feature type="transmembrane region" description="Helical" evidence="6">
    <location>
        <begin position="475"/>
        <end position="497"/>
    </location>
</feature>
<feature type="transmembrane region" description="Helical" evidence="6">
    <location>
        <begin position="447"/>
        <end position="468"/>
    </location>
</feature>
<evidence type="ECO:0000256" key="2">
    <source>
        <dbReference type="ARBA" id="ARBA00022448"/>
    </source>
</evidence>
<dbReference type="OrthoDB" id="9809340at2"/>
<keyword evidence="5 6" id="KW-0472">Membrane</keyword>
<comment type="caution">
    <text evidence="7">The sequence shown here is derived from an EMBL/GenBank/DDBJ whole genome shotgun (WGS) entry which is preliminary data.</text>
</comment>
<accession>U2TV04</accession>
<feature type="transmembrane region" description="Helical" evidence="6">
    <location>
        <begin position="305"/>
        <end position="335"/>
    </location>
</feature>
<dbReference type="AlphaFoldDB" id="U2TV04"/>
<protein>
    <submittedName>
        <fullName evidence="7">OPT oligopeptide transporter domain protein</fullName>
    </submittedName>
</protein>
<dbReference type="EMBL" id="AWEZ01000016">
    <property type="protein sequence ID" value="ERL10185.1"/>
    <property type="molecule type" value="Genomic_DNA"/>
</dbReference>
<dbReference type="InterPro" id="IPR045035">
    <property type="entry name" value="YSL-like"/>
</dbReference>
<organism evidence="7 8">
    <name type="scientific">Olsenella profusa F0195</name>
    <dbReference type="NCBI Taxonomy" id="1125712"/>
    <lineage>
        <taxon>Bacteria</taxon>
        <taxon>Bacillati</taxon>
        <taxon>Actinomycetota</taxon>
        <taxon>Coriobacteriia</taxon>
        <taxon>Coriobacteriales</taxon>
        <taxon>Atopobiaceae</taxon>
        <taxon>Olsenella</taxon>
    </lineage>
</organism>
<dbReference type="Pfam" id="PF03169">
    <property type="entry name" value="OPT"/>
    <property type="match status" value="1"/>
</dbReference>
<feature type="transmembrane region" description="Helical" evidence="6">
    <location>
        <begin position="249"/>
        <end position="271"/>
    </location>
</feature>
<dbReference type="GO" id="GO:0035673">
    <property type="term" value="F:oligopeptide transmembrane transporter activity"/>
    <property type="evidence" value="ECO:0007669"/>
    <property type="project" value="InterPro"/>
</dbReference>
<feature type="transmembrane region" description="Helical" evidence="6">
    <location>
        <begin position="535"/>
        <end position="558"/>
    </location>
</feature>
<dbReference type="PANTHER" id="PTHR31645">
    <property type="entry name" value="OLIGOPEPTIDE TRANSPORTER YGL114W-RELATED"/>
    <property type="match status" value="1"/>
</dbReference>
<evidence type="ECO:0000313" key="8">
    <source>
        <dbReference type="Proteomes" id="UP000016638"/>
    </source>
</evidence>
<evidence type="ECO:0000256" key="5">
    <source>
        <dbReference type="ARBA" id="ARBA00023136"/>
    </source>
</evidence>
<evidence type="ECO:0000313" key="7">
    <source>
        <dbReference type="EMBL" id="ERL10185.1"/>
    </source>
</evidence>
<sequence length="562" mass="57651">MDEPRGARLRDELSMPGFVIGIVGCVILTAASAYTALKLGSLPWPTIFTSITALLVLRACGRHSVTEANVTQIVMSAGSMVAGGLAFTIPGAWMLGLSDGIGWMQMLMVAVAGTLLGLVCTMLIRRRFVDNSDLEYPIGTAAAETLKAAREGGSTGRRLFASMGIAGAWAVLRDGMHLLPARLFALDIPGVAFGLNNSPMWLSMGFLVGFVPVSFWLASALFANFGLVVGASSLGLWSVEAAGGIVRSLGMGLMMGAGLGVVVKDVLYRLVITRLLGSRRMGGSDPEGRNDWTGDIKGHRDIGMLALLVAAATLVVGVGLGLGPVPTVLIVLLSFVTTTMSAQSVGQTGVDPMEVFGLIVLLCVAAVSSLSQVGLFLVAGIITVTCGLAGDVMADFKTGALLGNNPRVLWKAQALGATVGVFVSVATMVAIRAAYGADAFGLGKEFVSTQASVVATMVTGVPSVPAFAMGLASGVVLYCMGLPAIMMGLGVYLPFYMSVPAFLGGLVKLVLDGHARHRSQAGDERADDVPQGDGIVVASGVLGGESIVGVVIALATILGGMG</sequence>
<dbReference type="PATRIC" id="fig|1125712.3.peg.417"/>
<feature type="transmembrane region" description="Helical" evidence="6">
    <location>
        <begin position="101"/>
        <end position="124"/>
    </location>
</feature>
<feature type="transmembrane region" description="Helical" evidence="6">
    <location>
        <begin position="355"/>
        <end position="388"/>
    </location>
</feature>
<keyword evidence="3 6" id="KW-0812">Transmembrane</keyword>
<feature type="transmembrane region" description="Helical" evidence="6">
    <location>
        <begin position="42"/>
        <end position="61"/>
    </location>
</feature>
<evidence type="ECO:0000256" key="3">
    <source>
        <dbReference type="ARBA" id="ARBA00022692"/>
    </source>
</evidence>
<dbReference type="STRING" id="1125712.HMPREF1316_2184"/>
<feature type="transmembrane region" description="Helical" evidence="6">
    <location>
        <begin position="12"/>
        <end position="36"/>
    </location>
</feature>
<keyword evidence="8" id="KW-1185">Reference proteome</keyword>
<evidence type="ECO:0000256" key="4">
    <source>
        <dbReference type="ARBA" id="ARBA00022989"/>
    </source>
</evidence>
<feature type="transmembrane region" description="Helical" evidence="6">
    <location>
        <begin position="73"/>
        <end position="95"/>
    </location>
</feature>